<sequence length="347" mass="40160">MAKKSYQGPVRLSDLSGDHVKKASADQAKRPSQQKEKPRPAQDLVQAAQALKAKKLDQKPQRPGTDNDQEKSEEAGLSGEITKIEAQKRRKHRFNIYLNQSYAFPVSEATLVKFALAKGQVLSAERVGEIQAAEAAAQAYQTAVNYLSHQLRSEKEIRQRLQRDDWPEGVIDQTIQRLKELRLVDDLVYGQSYTRTAMRLQKKGPGQIQRKLKEKGLSESIIQQALEEYDDQTAQDNIEELAAKRLKQQMRKYAQRDSEQRTVRYLMQKGFDSDAAKQAVQRASQDLVDDDLEDDKLDQQGQKYWRKYRRLDPKERYFKVKQQLYRRGFEAGAIKQWLDQEMEKEEG</sequence>
<evidence type="ECO:0000256" key="3">
    <source>
        <dbReference type="ARBA" id="ARBA00009695"/>
    </source>
</evidence>
<dbReference type="OrthoDB" id="5421057at2"/>
<proteinExistence type="inferred from homology"/>
<dbReference type="InterPro" id="IPR053924">
    <property type="entry name" value="RecX_HTH_2nd"/>
</dbReference>
<dbReference type="Pfam" id="PF21981">
    <property type="entry name" value="RecX_HTH3"/>
    <property type="match status" value="2"/>
</dbReference>
<evidence type="ECO:0000256" key="4">
    <source>
        <dbReference type="ARBA" id="ARBA00018111"/>
    </source>
</evidence>
<dbReference type="HAMAP" id="MF_01114">
    <property type="entry name" value="RecX"/>
    <property type="match status" value="1"/>
</dbReference>
<feature type="domain" description="RecX third three-helical" evidence="9">
    <location>
        <begin position="293"/>
        <end position="338"/>
    </location>
</feature>
<reference evidence="12 14" key="3">
    <citation type="submission" date="2017-12" db="EMBL/GenBank/DDBJ databases">
        <title>Phylogenetic diversity of female urinary microbiome.</title>
        <authorList>
            <person name="Thomas-White K."/>
            <person name="Wolfe A.J."/>
        </authorList>
    </citation>
    <scope>NUCLEOTIDE SEQUENCE [LARGE SCALE GENOMIC DNA]</scope>
    <source>
        <strain evidence="12 14">UMB0139</strain>
    </source>
</reference>
<evidence type="ECO:0000256" key="2">
    <source>
        <dbReference type="ARBA" id="ARBA00004496"/>
    </source>
</evidence>
<evidence type="ECO:0000256" key="7">
    <source>
        <dbReference type="SAM" id="MobiDB-lite"/>
    </source>
</evidence>
<feature type="compositionally biased region" description="Low complexity" evidence="7">
    <location>
        <begin position="41"/>
        <end position="51"/>
    </location>
</feature>
<comment type="subcellular location">
    <subcellularLocation>
        <location evidence="2 6">Cytoplasm</location>
    </subcellularLocation>
</comment>
<dbReference type="InterPro" id="IPR053926">
    <property type="entry name" value="RecX_HTH_1st"/>
</dbReference>
<dbReference type="InterPro" id="IPR053925">
    <property type="entry name" value="RecX_HTH_3rd"/>
</dbReference>
<dbReference type="GO" id="GO:0006282">
    <property type="term" value="P:regulation of DNA repair"/>
    <property type="evidence" value="ECO:0007669"/>
    <property type="project" value="UniProtKB-UniRule"/>
</dbReference>
<dbReference type="EMBL" id="CP014160">
    <property type="protein sequence ID" value="AMB94446.1"/>
    <property type="molecule type" value="Genomic_DNA"/>
</dbReference>
<feature type="compositionally biased region" description="Basic and acidic residues" evidence="7">
    <location>
        <begin position="16"/>
        <end position="40"/>
    </location>
</feature>
<dbReference type="KEGG" id="asan:AWM72_06560"/>
<evidence type="ECO:0000313" key="12">
    <source>
        <dbReference type="EMBL" id="PKZ20445.1"/>
    </source>
</evidence>
<dbReference type="Proteomes" id="UP000234239">
    <property type="component" value="Unassembled WGS sequence"/>
</dbReference>
<reference evidence="11 13" key="1">
    <citation type="journal article" date="2016" name="Genome Announc.">
        <title>Complete Genome Sequences of Aerococcus christensenii CCUG 28831T, Aerococcus sanguinicola CCUG 43001T, Aerococcus urinae CCUG 36881T, Aerococcus urinaeequi CCUG 28094T, Aerococcus urinaehominis CCUG 42038 BT, and Aerococcus viridans CCUG 4311T.</title>
        <authorList>
            <person name="Carkaci D."/>
            <person name="Dargis R."/>
            <person name="Nielsen X.C."/>
            <person name="Skovgaard O."/>
            <person name="Fuursted K."/>
            <person name="Christensen J.J."/>
        </authorList>
    </citation>
    <scope>NUCLEOTIDE SEQUENCE [LARGE SCALE GENOMIC DNA]</scope>
    <source>
        <strain evidence="11 13">CCUG43001</strain>
    </source>
</reference>
<dbReference type="EMBL" id="PKGY01000009">
    <property type="protein sequence ID" value="PKZ20445.1"/>
    <property type="molecule type" value="Genomic_DNA"/>
</dbReference>
<feature type="region of interest" description="Disordered" evidence="7">
    <location>
        <begin position="1"/>
        <end position="84"/>
    </location>
</feature>
<comment type="similarity">
    <text evidence="3 6">Belongs to the RecX family.</text>
</comment>
<evidence type="ECO:0000259" key="8">
    <source>
        <dbReference type="Pfam" id="PF02631"/>
    </source>
</evidence>
<comment type="function">
    <text evidence="1 6">Modulates RecA activity.</text>
</comment>
<evidence type="ECO:0000313" key="13">
    <source>
        <dbReference type="Proteomes" id="UP000069912"/>
    </source>
</evidence>
<feature type="domain" description="RecX third three-helical" evidence="9">
    <location>
        <begin position="235"/>
        <end position="280"/>
    </location>
</feature>
<name>A0A109RDJ0_9LACT</name>
<dbReference type="AlphaFoldDB" id="A0A109RDJ0"/>
<feature type="domain" description="RecX second three-helical" evidence="8">
    <location>
        <begin position="185"/>
        <end position="226"/>
    </location>
</feature>
<dbReference type="PANTHER" id="PTHR33602:SF1">
    <property type="entry name" value="REGULATORY PROTEIN RECX FAMILY PROTEIN"/>
    <property type="match status" value="1"/>
</dbReference>
<dbReference type="Pfam" id="PF21982">
    <property type="entry name" value="RecX_HTH1"/>
    <property type="match status" value="1"/>
</dbReference>
<dbReference type="Gene3D" id="1.10.10.10">
    <property type="entry name" value="Winged helix-like DNA-binding domain superfamily/Winged helix DNA-binding domain"/>
    <property type="match status" value="4"/>
</dbReference>
<dbReference type="InterPro" id="IPR036388">
    <property type="entry name" value="WH-like_DNA-bd_sf"/>
</dbReference>
<evidence type="ECO:0000256" key="5">
    <source>
        <dbReference type="ARBA" id="ARBA00022490"/>
    </source>
</evidence>
<feature type="domain" description="RecX first three-helical" evidence="10">
    <location>
        <begin position="139"/>
        <end position="178"/>
    </location>
</feature>
<dbReference type="Pfam" id="PF02631">
    <property type="entry name" value="RecX_HTH2"/>
    <property type="match status" value="1"/>
</dbReference>
<evidence type="ECO:0000256" key="6">
    <source>
        <dbReference type="HAMAP-Rule" id="MF_01114"/>
    </source>
</evidence>
<evidence type="ECO:0000313" key="14">
    <source>
        <dbReference type="Proteomes" id="UP000234239"/>
    </source>
</evidence>
<evidence type="ECO:0000259" key="9">
    <source>
        <dbReference type="Pfam" id="PF21981"/>
    </source>
</evidence>
<reference evidence="13" key="2">
    <citation type="submission" date="2016-01" db="EMBL/GenBank/DDBJ databases">
        <title>Six Aerococcus type strain genome sequencing and assembly using PacBio and Illumina Hiseq.</title>
        <authorList>
            <person name="Carkaci D."/>
            <person name="Dargis R."/>
            <person name="Nielsen X.C."/>
            <person name="Skovgaard O."/>
            <person name="Fuursted K."/>
            <person name="Christensen J.J."/>
        </authorList>
    </citation>
    <scope>NUCLEOTIDE SEQUENCE [LARGE SCALE GENOMIC DNA]</scope>
    <source>
        <strain evidence="13">CCUG43001</strain>
    </source>
</reference>
<dbReference type="GeneID" id="92903725"/>
<dbReference type="NCBIfam" id="NF010733">
    <property type="entry name" value="PRK14135.1"/>
    <property type="match status" value="1"/>
</dbReference>
<dbReference type="PANTHER" id="PTHR33602">
    <property type="entry name" value="REGULATORY PROTEIN RECX FAMILY PROTEIN"/>
    <property type="match status" value="1"/>
</dbReference>
<evidence type="ECO:0000259" key="10">
    <source>
        <dbReference type="Pfam" id="PF21982"/>
    </source>
</evidence>
<dbReference type="GO" id="GO:0005737">
    <property type="term" value="C:cytoplasm"/>
    <property type="evidence" value="ECO:0007669"/>
    <property type="project" value="UniProtKB-SubCell"/>
</dbReference>
<keyword evidence="13" id="KW-1185">Reference proteome</keyword>
<dbReference type="InterPro" id="IPR003783">
    <property type="entry name" value="Regulatory_RecX"/>
</dbReference>
<dbReference type="RefSeq" id="WP_067975130.1">
    <property type="nucleotide sequence ID" value="NZ_CAJHKM010000008.1"/>
</dbReference>
<keyword evidence="5 6" id="KW-0963">Cytoplasm</keyword>
<organism evidence="11 13">
    <name type="scientific">Aerococcus sanguinicola</name>
    <dbReference type="NCBI Taxonomy" id="119206"/>
    <lineage>
        <taxon>Bacteria</taxon>
        <taxon>Bacillati</taxon>
        <taxon>Bacillota</taxon>
        <taxon>Bacilli</taxon>
        <taxon>Lactobacillales</taxon>
        <taxon>Aerococcaceae</taxon>
        <taxon>Aerococcus</taxon>
    </lineage>
</organism>
<evidence type="ECO:0000313" key="11">
    <source>
        <dbReference type="EMBL" id="AMB94446.1"/>
    </source>
</evidence>
<evidence type="ECO:0000256" key="1">
    <source>
        <dbReference type="ARBA" id="ARBA00003529"/>
    </source>
</evidence>
<accession>A0A109RDJ0</accession>
<gene>
    <name evidence="6" type="primary">recX</name>
    <name evidence="11" type="ORF">AWM72_06560</name>
    <name evidence="12" type="ORF">CYJ28_09935</name>
</gene>
<protein>
    <recommendedName>
        <fullName evidence="4 6">Regulatory protein RecX</fullName>
    </recommendedName>
</protein>
<dbReference type="Proteomes" id="UP000069912">
    <property type="component" value="Chromosome"/>
</dbReference>